<dbReference type="InterPro" id="IPR000086">
    <property type="entry name" value="NUDIX_hydrolase_dom"/>
</dbReference>
<dbReference type="PROSITE" id="PS51462">
    <property type="entry name" value="NUDIX"/>
    <property type="match status" value="1"/>
</dbReference>
<dbReference type="PANTHER" id="PTHR43046">
    <property type="entry name" value="GDP-MANNOSE MANNOSYL HYDROLASE"/>
    <property type="match status" value="1"/>
</dbReference>
<dbReference type="Gene3D" id="3.90.79.10">
    <property type="entry name" value="Nucleoside Triphosphate Pyrophosphohydrolase"/>
    <property type="match status" value="1"/>
</dbReference>
<dbReference type="InterPro" id="IPR020476">
    <property type="entry name" value="Nudix_hydrolase"/>
</dbReference>
<evidence type="ECO:0000313" key="4">
    <source>
        <dbReference type="EMBL" id="MBB6174674.1"/>
    </source>
</evidence>
<accession>A0A7W9YME8</accession>
<keyword evidence="2" id="KW-0378">Hydrolase</keyword>
<gene>
    <name evidence="4" type="ORF">HNR23_004734</name>
</gene>
<dbReference type="EMBL" id="JACHDS010000001">
    <property type="protein sequence ID" value="MBB6174674.1"/>
    <property type="molecule type" value="Genomic_DNA"/>
</dbReference>
<reference evidence="4 5" key="1">
    <citation type="submission" date="2020-08" db="EMBL/GenBank/DDBJ databases">
        <title>Sequencing the genomes of 1000 actinobacteria strains.</title>
        <authorList>
            <person name="Klenk H.-P."/>
        </authorList>
    </citation>
    <scope>NUCLEOTIDE SEQUENCE [LARGE SCALE GENOMIC DNA]</scope>
    <source>
        <strain evidence="4 5">DSM 46659</strain>
    </source>
</reference>
<organism evidence="4 5">
    <name type="scientific">Nocardiopsis mwathae</name>
    <dbReference type="NCBI Taxonomy" id="1472723"/>
    <lineage>
        <taxon>Bacteria</taxon>
        <taxon>Bacillati</taxon>
        <taxon>Actinomycetota</taxon>
        <taxon>Actinomycetes</taxon>
        <taxon>Streptosporangiales</taxon>
        <taxon>Nocardiopsidaceae</taxon>
        <taxon>Nocardiopsis</taxon>
    </lineage>
</organism>
<comment type="caution">
    <text evidence="4">The sequence shown here is derived from an EMBL/GenBank/DDBJ whole genome shotgun (WGS) entry which is preliminary data.</text>
</comment>
<keyword evidence="5" id="KW-1185">Reference proteome</keyword>
<feature type="domain" description="Nudix hydrolase" evidence="3">
    <location>
        <begin position="18"/>
        <end position="158"/>
    </location>
</feature>
<evidence type="ECO:0000259" key="3">
    <source>
        <dbReference type="PROSITE" id="PS51462"/>
    </source>
</evidence>
<dbReference type="PANTHER" id="PTHR43046:SF16">
    <property type="entry name" value="ADP-RIBOSE PYROPHOSPHATASE YJHB-RELATED"/>
    <property type="match status" value="1"/>
</dbReference>
<dbReference type="AlphaFoldDB" id="A0A7W9YME8"/>
<dbReference type="GO" id="GO:0016787">
    <property type="term" value="F:hydrolase activity"/>
    <property type="evidence" value="ECO:0007669"/>
    <property type="project" value="UniProtKB-KW"/>
</dbReference>
<evidence type="ECO:0000256" key="2">
    <source>
        <dbReference type="ARBA" id="ARBA00022801"/>
    </source>
</evidence>
<proteinExistence type="predicted"/>
<dbReference type="RefSeq" id="WP_184078847.1">
    <property type="nucleotide sequence ID" value="NZ_JACHDS010000001.1"/>
</dbReference>
<dbReference type="CDD" id="cd02883">
    <property type="entry name" value="NUDIX_Hydrolase"/>
    <property type="match status" value="1"/>
</dbReference>
<protein>
    <submittedName>
        <fullName evidence="4">ADP-ribose pyrophosphatase YjhB (NUDIX family)</fullName>
    </submittedName>
</protein>
<sequence length="158" mass="17150">MGRRIDYLNDPNAPKPNSIVPSVNVAVFNDSGDLLMIRRTDNGNWAMPGGAMDIGERLADAGVREVLEETGIRCEITGLVGIYTDPNHVVYYTSDGECRQECSFVFSARATGGQPTPSSESSEVTWIPPAEIDGYQVHASMCLRITHALDGRSTPYIG</sequence>
<comment type="cofactor">
    <cofactor evidence="1">
        <name>Mg(2+)</name>
        <dbReference type="ChEBI" id="CHEBI:18420"/>
    </cofactor>
</comment>
<name>A0A7W9YME8_9ACTN</name>
<evidence type="ECO:0000256" key="1">
    <source>
        <dbReference type="ARBA" id="ARBA00001946"/>
    </source>
</evidence>
<dbReference type="PRINTS" id="PR00502">
    <property type="entry name" value="NUDIXFAMILY"/>
</dbReference>
<dbReference type="Proteomes" id="UP000546642">
    <property type="component" value="Unassembled WGS sequence"/>
</dbReference>
<dbReference type="InterPro" id="IPR015797">
    <property type="entry name" value="NUDIX_hydrolase-like_dom_sf"/>
</dbReference>
<evidence type="ECO:0000313" key="5">
    <source>
        <dbReference type="Proteomes" id="UP000546642"/>
    </source>
</evidence>
<dbReference type="Pfam" id="PF00293">
    <property type="entry name" value="NUDIX"/>
    <property type="match status" value="1"/>
</dbReference>
<dbReference type="SUPFAM" id="SSF55811">
    <property type="entry name" value="Nudix"/>
    <property type="match status" value="1"/>
</dbReference>